<dbReference type="EMBL" id="MDKE01000003">
    <property type="protein sequence ID" value="OIN14018.1"/>
    <property type="molecule type" value="Genomic_DNA"/>
</dbReference>
<name>A0A1J4QGS0_9GAMM</name>
<dbReference type="AlphaFoldDB" id="A0A1J4QGS0"/>
<evidence type="ECO:0000256" key="1">
    <source>
        <dbReference type="SAM" id="MobiDB-lite"/>
    </source>
</evidence>
<evidence type="ECO:0000313" key="3">
    <source>
        <dbReference type="EMBL" id="OIN14018.1"/>
    </source>
</evidence>
<evidence type="ECO:0000259" key="2">
    <source>
        <dbReference type="Pfam" id="PF20419"/>
    </source>
</evidence>
<feature type="domain" description="DUF6701" evidence="2">
    <location>
        <begin position="115"/>
        <end position="392"/>
    </location>
</feature>
<organism evidence="3 4">
    <name type="scientific">Oceanisphaera psychrotolerans</name>
    <dbReference type="NCBI Taxonomy" id="1414654"/>
    <lineage>
        <taxon>Bacteria</taxon>
        <taxon>Pseudomonadati</taxon>
        <taxon>Pseudomonadota</taxon>
        <taxon>Gammaproteobacteria</taxon>
        <taxon>Aeromonadales</taxon>
        <taxon>Aeromonadaceae</taxon>
        <taxon>Oceanisphaera</taxon>
    </lineage>
</organism>
<dbReference type="InterPro" id="IPR046524">
    <property type="entry name" value="DUF6701"/>
</dbReference>
<feature type="region of interest" description="Disordered" evidence="1">
    <location>
        <begin position="375"/>
        <end position="394"/>
    </location>
</feature>
<accession>A0A1J4QGS0</accession>
<gene>
    <name evidence="3" type="ORF">BFR47_08940</name>
</gene>
<dbReference type="Pfam" id="PF20419">
    <property type="entry name" value="DUF6701"/>
    <property type="match status" value="1"/>
</dbReference>
<evidence type="ECO:0000313" key="4">
    <source>
        <dbReference type="Proteomes" id="UP000243073"/>
    </source>
</evidence>
<proteinExistence type="predicted"/>
<sequence>MPYMVEVTSPAKCPEVGETFSYAEHSGCPVLAKASEETSLSLNFVSYGVDGSNKTKGSELTYYKFVLPNDKAVQVNEHFLSSFDDEILFDDVALVQATVNQHCVSYAPDCGDKQTQGDTAIIGRTVPASLSVEQIIAGDISGDVVYAGQQESVEFEAIPGFVVKGLDIDGSALPSYSGEFAGGLKASGNSRVELDTTLSYSELALSYSEPEPGQHRIELDPDSLSFIKDQPFAETGLNLPLELTIKGHDQTLGVNGETTLADADDKLRFGYLTLEDLELPLGLEGKMPTHLNYYSTDTGTVAEDTTFTYVLQPSAVLDVPDMPSPPLTLTVADQSIEVSAYDKAWSGKVSMEVPLWLQPHKDGALAHPSARLNITEDPRKRGNDRVFNRREVAR</sequence>
<comment type="caution">
    <text evidence="3">The sequence shown here is derived from an EMBL/GenBank/DDBJ whole genome shotgun (WGS) entry which is preliminary data.</text>
</comment>
<keyword evidence="4" id="KW-1185">Reference proteome</keyword>
<protein>
    <recommendedName>
        <fullName evidence="2">DUF6701 domain-containing protein</fullName>
    </recommendedName>
</protein>
<dbReference type="Proteomes" id="UP000243073">
    <property type="component" value="Unassembled WGS sequence"/>
</dbReference>
<reference evidence="3 4" key="1">
    <citation type="submission" date="2016-07" db="EMBL/GenBank/DDBJ databases">
        <title>Draft Genome Sequence of Oceanisphaera psychrotolerans, isolated from coastal sediment samples.</title>
        <authorList>
            <person name="Zhuo S."/>
            <person name="Ruan Z."/>
        </authorList>
    </citation>
    <scope>NUCLEOTIDE SEQUENCE [LARGE SCALE GENOMIC DNA]</scope>
    <source>
        <strain evidence="3 4">LAM-WHM-ZC</strain>
    </source>
</reference>